<evidence type="ECO:0000313" key="2">
    <source>
        <dbReference type="Proteomes" id="UP001623041"/>
    </source>
</evidence>
<reference evidence="1 2" key="1">
    <citation type="submission" date="2024-11" db="EMBL/GenBank/DDBJ databases">
        <authorList>
            <person name="Lucas J.A."/>
        </authorList>
    </citation>
    <scope>NUCLEOTIDE SEQUENCE [LARGE SCALE GENOMIC DNA]</scope>
    <source>
        <strain evidence="1 2">Z 5.4</strain>
    </source>
</reference>
<accession>A0ABW8RGH0</accession>
<evidence type="ECO:0000313" key="1">
    <source>
        <dbReference type="EMBL" id="MFK9092581.1"/>
    </source>
</evidence>
<dbReference type="Proteomes" id="UP001623041">
    <property type="component" value="Unassembled WGS sequence"/>
</dbReference>
<dbReference type="EMBL" id="JBJHQH010000009">
    <property type="protein sequence ID" value="MFK9092581.1"/>
    <property type="molecule type" value="Genomic_DNA"/>
</dbReference>
<dbReference type="RefSeq" id="WP_406581155.1">
    <property type="nucleotide sequence ID" value="NZ_JBJHQH010000009.1"/>
</dbReference>
<protein>
    <submittedName>
        <fullName evidence="1">Uncharacterized protein</fullName>
    </submittedName>
</protein>
<comment type="caution">
    <text evidence="1">The sequence shown here is derived from an EMBL/GenBank/DDBJ whole genome shotgun (WGS) entry which is preliminary data.</text>
</comment>
<gene>
    <name evidence="1" type="ORF">ACJEBI_13940</name>
</gene>
<keyword evidence="2" id="KW-1185">Reference proteome</keyword>
<proteinExistence type="predicted"/>
<sequence length="59" mass="6859">MNLKSGNIEGFEHFSQFESLQEFNHHMERWLLEHKADVSKGELVGLKRLVRFAAKFPGS</sequence>
<organism evidence="1 2">
    <name type="scientific">Bacillus salipaludis</name>
    <dbReference type="NCBI Taxonomy" id="2547811"/>
    <lineage>
        <taxon>Bacteria</taxon>
        <taxon>Bacillati</taxon>
        <taxon>Bacillota</taxon>
        <taxon>Bacilli</taxon>
        <taxon>Bacillales</taxon>
        <taxon>Bacillaceae</taxon>
        <taxon>Bacillus</taxon>
    </lineage>
</organism>
<name>A0ABW8RGH0_9BACI</name>